<dbReference type="OrthoDB" id="9813729at2"/>
<evidence type="ECO:0000256" key="6">
    <source>
        <dbReference type="ARBA" id="ARBA00022989"/>
    </source>
</evidence>
<protein>
    <submittedName>
        <fullName evidence="10">Dolichyl-phosphate-mannose-protein mannosyltransferase</fullName>
    </submittedName>
</protein>
<evidence type="ECO:0000256" key="2">
    <source>
        <dbReference type="ARBA" id="ARBA00022475"/>
    </source>
</evidence>
<dbReference type="InterPro" id="IPR038731">
    <property type="entry name" value="RgtA/B/C-like"/>
</dbReference>
<evidence type="ECO:0000256" key="8">
    <source>
        <dbReference type="SAM" id="Phobius"/>
    </source>
</evidence>
<feature type="transmembrane region" description="Helical" evidence="8">
    <location>
        <begin position="294"/>
        <end position="313"/>
    </location>
</feature>
<dbReference type="PANTHER" id="PTHR33908:SF11">
    <property type="entry name" value="MEMBRANE PROTEIN"/>
    <property type="match status" value="1"/>
</dbReference>
<dbReference type="Proteomes" id="UP000317010">
    <property type="component" value="Unassembled WGS sequence"/>
</dbReference>
<dbReference type="AlphaFoldDB" id="A0A562TLB6"/>
<feature type="transmembrane region" description="Helical" evidence="8">
    <location>
        <begin position="12"/>
        <end position="33"/>
    </location>
</feature>
<dbReference type="InterPro" id="IPR050297">
    <property type="entry name" value="LipidA_mod_glycosyltrf_83"/>
</dbReference>
<feature type="transmembrane region" description="Helical" evidence="8">
    <location>
        <begin position="357"/>
        <end position="381"/>
    </location>
</feature>
<dbReference type="GO" id="GO:0009103">
    <property type="term" value="P:lipopolysaccharide biosynthetic process"/>
    <property type="evidence" value="ECO:0007669"/>
    <property type="project" value="UniProtKB-ARBA"/>
</dbReference>
<keyword evidence="4 10" id="KW-0808">Transferase</keyword>
<feature type="transmembrane region" description="Helical" evidence="8">
    <location>
        <begin position="208"/>
        <end position="229"/>
    </location>
</feature>
<comment type="caution">
    <text evidence="10">The sequence shown here is derived from an EMBL/GenBank/DDBJ whole genome shotgun (WGS) entry which is preliminary data.</text>
</comment>
<keyword evidence="6 8" id="KW-1133">Transmembrane helix</keyword>
<feature type="transmembrane region" description="Helical" evidence="8">
    <location>
        <begin position="132"/>
        <end position="151"/>
    </location>
</feature>
<feature type="transmembrane region" description="Helical" evidence="8">
    <location>
        <begin position="319"/>
        <end position="337"/>
    </location>
</feature>
<dbReference type="GO" id="GO:0005886">
    <property type="term" value="C:plasma membrane"/>
    <property type="evidence" value="ECO:0007669"/>
    <property type="project" value="UniProtKB-SubCell"/>
</dbReference>
<feature type="transmembrane region" description="Helical" evidence="8">
    <location>
        <begin position="57"/>
        <end position="74"/>
    </location>
</feature>
<keyword evidence="2" id="KW-1003">Cell membrane</keyword>
<keyword evidence="7 8" id="KW-0472">Membrane</keyword>
<feature type="domain" description="Glycosyltransferase RgtA/B/C/D-like" evidence="9">
    <location>
        <begin position="53"/>
        <end position="227"/>
    </location>
</feature>
<keyword evidence="5 8" id="KW-0812">Transmembrane</keyword>
<feature type="transmembrane region" description="Helical" evidence="8">
    <location>
        <begin position="163"/>
        <end position="196"/>
    </location>
</feature>
<accession>A0A562TLB6</accession>
<dbReference type="PANTHER" id="PTHR33908">
    <property type="entry name" value="MANNOSYLTRANSFERASE YKCB-RELATED"/>
    <property type="match status" value="1"/>
</dbReference>
<evidence type="ECO:0000313" key="11">
    <source>
        <dbReference type="Proteomes" id="UP000317010"/>
    </source>
</evidence>
<dbReference type="GO" id="GO:0016763">
    <property type="term" value="F:pentosyltransferase activity"/>
    <property type="evidence" value="ECO:0007669"/>
    <property type="project" value="TreeGrafter"/>
</dbReference>
<comment type="subcellular location">
    <subcellularLocation>
        <location evidence="1">Cell membrane</location>
        <topology evidence="1">Multi-pass membrane protein</topology>
    </subcellularLocation>
</comment>
<evidence type="ECO:0000256" key="7">
    <source>
        <dbReference type="ARBA" id="ARBA00023136"/>
    </source>
</evidence>
<evidence type="ECO:0000256" key="3">
    <source>
        <dbReference type="ARBA" id="ARBA00022676"/>
    </source>
</evidence>
<reference evidence="10 11" key="1">
    <citation type="submission" date="2019-07" db="EMBL/GenBank/DDBJ databases">
        <title>Genomic Encyclopedia of Archaeal and Bacterial Type Strains, Phase II (KMG-II): from individual species to whole genera.</title>
        <authorList>
            <person name="Goeker M."/>
        </authorList>
    </citation>
    <scope>NUCLEOTIDE SEQUENCE [LARGE SCALE GENOMIC DNA]</scope>
    <source>
        <strain evidence="10 11">ATCC BAA-1854</strain>
    </source>
</reference>
<keyword evidence="3 10" id="KW-0328">Glycosyltransferase</keyword>
<dbReference type="Pfam" id="PF13231">
    <property type="entry name" value="PMT_2"/>
    <property type="match status" value="1"/>
</dbReference>
<evidence type="ECO:0000313" key="10">
    <source>
        <dbReference type="EMBL" id="TWI94379.1"/>
    </source>
</evidence>
<evidence type="ECO:0000256" key="5">
    <source>
        <dbReference type="ARBA" id="ARBA00022692"/>
    </source>
</evidence>
<evidence type="ECO:0000259" key="9">
    <source>
        <dbReference type="Pfam" id="PF13231"/>
    </source>
</evidence>
<keyword evidence="11" id="KW-1185">Reference proteome</keyword>
<evidence type="ECO:0000256" key="4">
    <source>
        <dbReference type="ARBA" id="ARBA00022679"/>
    </source>
</evidence>
<gene>
    <name evidence="10" type="ORF">JN11_04770</name>
</gene>
<evidence type="ECO:0000256" key="1">
    <source>
        <dbReference type="ARBA" id="ARBA00004651"/>
    </source>
</evidence>
<organism evidence="10 11">
    <name type="scientific">Mucilaginibacter frigoritolerans</name>
    <dbReference type="NCBI Taxonomy" id="652788"/>
    <lineage>
        <taxon>Bacteria</taxon>
        <taxon>Pseudomonadati</taxon>
        <taxon>Bacteroidota</taxon>
        <taxon>Sphingobacteriia</taxon>
        <taxon>Sphingobacteriales</taxon>
        <taxon>Sphingobacteriaceae</taxon>
        <taxon>Mucilaginibacter</taxon>
    </lineage>
</organism>
<feature type="transmembrane region" description="Helical" evidence="8">
    <location>
        <begin position="105"/>
        <end position="125"/>
    </location>
</feature>
<dbReference type="EMBL" id="VLLI01000020">
    <property type="protein sequence ID" value="TWI94379.1"/>
    <property type="molecule type" value="Genomic_DNA"/>
</dbReference>
<sequence length="540" mass="62409">MKKLTEKNAASYLAVIIFITFIIRCFIAAYTGLGNGESYYFRGALHLDLSYFDQPPLFFWLGAISIKIFGLTNFGIRFPSVLLFSGTSWLLFIVTRQLFNAKAGFWAAVIMNLSAVFTVAVACWYQPDAPLMFFWLVATYFIVELMVGPGAEHSEKTRNSRRTWLLWLAVGVSMGLATLSKYHVLFLFAGVFMFIATNKNQRHWLRHPGPYIAVLITIIMALPILWWNYNNNWVSFVFQGSRAGVGEKFHLHFDWFLRSIGGQAAYLLPWIWVPTIRQLFISYRMRKQLLAYSFIFWMSILPIVFFTVVTLWADLQYHFHWQAPGYMMLFIALGFAVDRSLNGGEKTKRLTRRWLNFSIIFTLLTISVLTLHMVTGFWTVYGPKWVVHYFHGDNLDPTIQGVDYTDIQTRFEKEGWLNDPHIFTGSTRWWLTGKLDWALKGKKDIVVFNADPRNLAFLVDPKKLIGKDAIIIGDKHQAYVDADVKPFFDSVKQVSDIPIIRNGVEYTLQVYYCTNFHVPAQPRMDLPVYKQLIGLPPFGK</sequence>
<name>A0A562TLB6_9SPHI</name>
<proteinExistence type="predicted"/>
<dbReference type="RefSeq" id="WP_144916634.1">
    <property type="nucleotide sequence ID" value="NZ_VLLI01000020.1"/>
</dbReference>